<evidence type="ECO:0000256" key="8">
    <source>
        <dbReference type="PROSITE-ProRule" id="PRU00134"/>
    </source>
</evidence>
<evidence type="ECO:0000313" key="11">
    <source>
        <dbReference type="EMBL" id="CAH0107539.1"/>
    </source>
</evidence>
<feature type="domain" description="MYND-type" evidence="10">
    <location>
        <begin position="1029"/>
        <end position="1068"/>
    </location>
</feature>
<dbReference type="GO" id="GO:0003677">
    <property type="term" value="F:DNA binding"/>
    <property type="evidence" value="ECO:0007669"/>
    <property type="project" value="UniProtKB-KW"/>
</dbReference>
<dbReference type="SUPFAM" id="SSF144232">
    <property type="entry name" value="HIT/MYND zinc finger-like"/>
    <property type="match status" value="1"/>
</dbReference>
<evidence type="ECO:0000256" key="2">
    <source>
        <dbReference type="ARBA" id="ARBA00022771"/>
    </source>
</evidence>
<proteinExistence type="predicted"/>
<dbReference type="PANTHER" id="PTHR10237">
    <property type="entry name" value="DEFORMED EPIDERMAL AUTOREGULATORY FACTOR 1 HOMOLOG SUPPRESSIN"/>
    <property type="match status" value="1"/>
</dbReference>
<dbReference type="EMBL" id="CAKKLH010000277">
    <property type="protein sequence ID" value="CAH0107539.1"/>
    <property type="molecule type" value="Genomic_DNA"/>
</dbReference>
<evidence type="ECO:0000256" key="9">
    <source>
        <dbReference type="SAM" id="MobiDB-lite"/>
    </source>
</evidence>
<dbReference type="PANTHER" id="PTHR10237:SF1">
    <property type="entry name" value="DEFORMED EPIDERMAL AUTOREGULATORY FACTOR 1 HOMOLOG"/>
    <property type="match status" value="1"/>
</dbReference>
<dbReference type="PROSITE" id="PS50865">
    <property type="entry name" value="ZF_MYND_2"/>
    <property type="match status" value="1"/>
</dbReference>
<keyword evidence="1" id="KW-0479">Metal-binding</keyword>
<dbReference type="InterPro" id="IPR027974">
    <property type="entry name" value="DUF4470"/>
</dbReference>
<evidence type="ECO:0000256" key="5">
    <source>
        <dbReference type="ARBA" id="ARBA00023125"/>
    </source>
</evidence>
<dbReference type="InterPro" id="IPR002893">
    <property type="entry name" value="Znf_MYND"/>
</dbReference>
<feature type="compositionally biased region" description="Low complexity" evidence="9">
    <location>
        <begin position="1973"/>
        <end position="1983"/>
    </location>
</feature>
<sequence>MENAVIYGTPARRLLLEAYPIFYPFGGIKLYKSQNVLEDYRGSQPSIKILFLDPNDLMSILHTVTSKSSDGKILNIHSNQQCLQSFARNILILKIISATSFDVNKVDNIGYLWDIWYNIKWTKTTVARFQMDVKSLIEDGLPVNCSELSKQQYALLKDLLLFWLFSLSNSLMQPTEMKRVLEERSQFQSINDGKASFSVLLKKKEIKQSVKTAKLALISQWSIRALDTELQHFPESLKKRLSQETKLYYKTGNCSLQTEEMVAVNPTLLEPKTLNWRVDIYSCPFDSYLPLPLNELDISVTEGVAIRYCQKMLKKLVAAYQKKKKETVQFHFHLGDSLQFCRDTSEKYDVIESFNLADDVGLANLMVSCSQKLELHPYSMLLTGSSHWGYAGKTVVSYLEKCLGAPLSMIPTIYGLRLVNNVELGSHTFLKCDCFEGYKPIHLIWRQAPRLENVQLQCSPSLERCLKSLEKKCYFLEQIGNDCEKAMNYLFNYEECGNERYTPLTFHYIIESLKQRTNLQQDANKEFFKFGFPPNFSLAHRTLEDWKKRRPLAQLTIVKPFQSIIQQFHGLLQRVFNVDHEIVNSSWLRIVVLPIANYSNYVKRIYAGEGGEFFWQNWKKDMPFCQFIDNFDLCFHRNEDGCFQSVEVSFFLPAQHNLENTHSVVVIDMITGFPVLAINELRGVSQKIVDNYSSHSEPYPESKGVQQVVGMQATNCKESETEYIVQIETNIKEDPGDLKISTDQELPCESAHRVTLSFDQAKRLQPLTLGFPYPVLAGNIQASFCPSDHSVQVVLKKALLEPWPCHFNEPLKWKVGEFSPWKDWRGPEFDDPRDLIEAHIGGSFSTTSDGRPLLTSHLDDIRFSIISKTMDQAFDGSEYFVIGNPKYPLKPLWHLRVHLPIRISPFLGPIALISAYDHCLADQLVADGHLKDKKFQESFQRVFHKGCKNKSVPLGLTQEGSAGLLRYVLRLNSTKMVPSTWQKENLPSGSTRTPYLATFISLLYLDNEDIVALDGGATCVNLMPTPQCCDGCGMQSSEKLMRCSQCKLAHYCTAQCQKNHWKTHKKTSPCLFSLFSSKMDQGFKNILDGALQSHLYLSNNCQFAASEKLCKNEVFNIKSCNDNMASIPISLEELKKLADVNSTDHNLGLTNNKFTPKMWQISGQEALEKNGLAAQVEKYSGTIPFLTNKMLRLMGVNPLSVEVKSTLQHVIICGTGSSVKFYSNENQGGFMKMILQIPVEGGHEGGQIKVEFNDQIRLFSVWDGSDRSYYHVTSFYSDCDHTFEEVTFGWRLAMVYDLELESNHFPHPLSSPANLYTFLAEKNLQHFMAQWNPARNNHPNQLFLLLEHRYPSSELSFCHLKGRDRLLVQFLLSADSINMYLTHLRKSKSESPLEILSEEEDDDEITDDEDSDCMIGDCFCCMEKRCKCLRLKRKRDNFDLNTPIRVEYLSLTCLDNRIVECPRINVDIDKEMICFNRNHFTLDTDETLVESDFLQKEDDHFDPNTLRYVFNTRTVLVLSKKNSLSFELFCNFTFALDRLEANPDIRGLNEVITYCETNPVRVWVGAIDREERTRRLLSMCIQLRAVPEGLKLLKLLSDIFPGEPIQYEGLRNKAIAIEAANLVNMIGLNTAICDYLNKLFSEQRIREQFENLVHFVMRLHELELMDDMAVIRKILGEGCVTFLCIPHPNNVARELPVSALVTGTAMVFRLYQQNSVMLNLKSLGLALKSLDQRKLFFVIKGISTTCRSYLDSKHEFQKVLQELHRKLINAFIPKDVAVEVMLFYLQLGDAILLKKLTHELTYTGNMRAIEMIVASPDVWNKSLVTLGGKWTLNLLVCARIQFLSKMQMPVFSWIQETALLDHEPAVNKFFRSSAMRETFTGFASREHAKTWCDELCVPDQVSLGYSAKFEIKCGGPIFECVITKTRDLYQHNLKLYHQSRAELLALQERKRRRLPSEECSSKVSVIKTSLIYSSSSGTSSSVSPPVPKRMRNNDVERK</sequence>
<comment type="caution">
    <text evidence="11">The sequence shown here is derived from an EMBL/GenBank/DDBJ whole genome shotgun (WGS) entry which is preliminary data.</text>
</comment>
<evidence type="ECO:0000256" key="4">
    <source>
        <dbReference type="ARBA" id="ARBA00023015"/>
    </source>
</evidence>
<name>A0A8J2RW49_9CRUS</name>
<keyword evidence="4" id="KW-0805">Transcription regulation</keyword>
<dbReference type="Pfam" id="PF14737">
    <property type="entry name" value="DUF4470"/>
    <property type="match status" value="1"/>
</dbReference>
<dbReference type="InterPro" id="IPR024119">
    <property type="entry name" value="TF_DEAF-1"/>
</dbReference>
<dbReference type="Proteomes" id="UP000789390">
    <property type="component" value="Unassembled WGS sequence"/>
</dbReference>
<keyword evidence="5" id="KW-0238">DNA-binding</keyword>
<evidence type="ECO:0000256" key="1">
    <source>
        <dbReference type="ARBA" id="ARBA00022723"/>
    </source>
</evidence>
<feature type="region of interest" description="Disordered" evidence="9">
    <location>
        <begin position="1973"/>
        <end position="1998"/>
    </location>
</feature>
<accession>A0A8J2RW49</accession>
<evidence type="ECO:0000256" key="7">
    <source>
        <dbReference type="ARBA" id="ARBA00023242"/>
    </source>
</evidence>
<dbReference type="GO" id="GO:0000981">
    <property type="term" value="F:DNA-binding transcription factor activity, RNA polymerase II-specific"/>
    <property type="evidence" value="ECO:0007669"/>
    <property type="project" value="TreeGrafter"/>
</dbReference>
<dbReference type="GO" id="GO:0008270">
    <property type="term" value="F:zinc ion binding"/>
    <property type="evidence" value="ECO:0007669"/>
    <property type="project" value="UniProtKB-KW"/>
</dbReference>
<keyword evidence="7" id="KW-0539">Nucleus</keyword>
<keyword evidence="6" id="KW-0804">Transcription</keyword>
<organism evidence="11 12">
    <name type="scientific">Daphnia galeata</name>
    <dbReference type="NCBI Taxonomy" id="27404"/>
    <lineage>
        <taxon>Eukaryota</taxon>
        <taxon>Metazoa</taxon>
        <taxon>Ecdysozoa</taxon>
        <taxon>Arthropoda</taxon>
        <taxon>Crustacea</taxon>
        <taxon>Branchiopoda</taxon>
        <taxon>Diplostraca</taxon>
        <taxon>Cladocera</taxon>
        <taxon>Anomopoda</taxon>
        <taxon>Daphniidae</taxon>
        <taxon>Daphnia</taxon>
    </lineage>
</organism>
<keyword evidence="3" id="KW-0862">Zinc</keyword>
<dbReference type="GO" id="GO:0005634">
    <property type="term" value="C:nucleus"/>
    <property type="evidence" value="ECO:0007669"/>
    <property type="project" value="TreeGrafter"/>
</dbReference>
<keyword evidence="2 8" id="KW-0863">Zinc-finger</keyword>
<gene>
    <name evidence="11" type="ORF">DGAL_LOCUS10859</name>
</gene>
<dbReference type="Pfam" id="PF01753">
    <property type="entry name" value="zf-MYND"/>
    <property type="match status" value="1"/>
</dbReference>
<evidence type="ECO:0000256" key="3">
    <source>
        <dbReference type="ARBA" id="ARBA00022833"/>
    </source>
</evidence>
<dbReference type="OrthoDB" id="5971311at2759"/>
<dbReference type="Gene3D" id="6.10.140.2220">
    <property type="match status" value="1"/>
</dbReference>
<reference evidence="11" key="1">
    <citation type="submission" date="2021-11" db="EMBL/GenBank/DDBJ databases">
        <authorList>
            <person name="Schell T."/>
        </authorList>
    </citation>
    <scope>NUCLEOTIDE SEQUENCE</scope>
    <source>
        <strain evidence="11">M5</strain>
    </source>
</reference>
<keyword evidence="12" id="KW-1185">Reference proteome</keyword>
<evidence type="ECO:0000313" key="12">
    <source>
        <dbReference type="Proteomes" id="UP000789390"/>
    </source>
</evidence>
<protein>
    <recommendedName>
        <fullName evidence="10">MYND-type domain-containing protein</fullName>
    </recommendedName>
</protein>
<evidence type="ECO:0000256" key="6">
    <source>
        <dbReference type="ARBA" id="ARBA00023163"/>
    </source>
</evidence>
<evidence type="ECO:0000259" key="10">
    <source>
        <dbReference type="PROSITE" id="PS50865"/>
    </source>
</evidence>